<feature type="domain" description="N-acetyltransferase" evidence="1">
    <location>
        <begin position="4"/>
        <end position="155"/>
    </location>
</feature>
<dbReference type="InterPro" id="IPR016181">
    <property type="entry name" value="Acyl_CoA_acyltransferase"/>
</dbReference>
<dbReference type="InterPro" id="IPR000182">
    <property type="entry name" value="GNAT_dom"/>
</dbReference>
<dbReference type="RefSeq" id="WP_154519753.1">
    <property type="nucleotide sequence ID" value="NZ_VUMT01000017.1"/>
</dbReference>
<evidence type="ECO:0000313" key="2">
    <source>
        <dbReference type="EMBL" id="MSS64362.1"/>
    </source>
</evidence>
<dbReference type="SUPFAM" id="SSF55729">
    <property type="entry name" value="Acyl-CoA N-acyltransferases (Nat)"/>
    <property type="match status" value="1"/>
</dbReference>
<sequence length="192" mass="22773">MEQLTFRNMKFREFVRLYYHDMNRDFPKDEIRPFWSIALLLLKKQYLCAGIWKKGKLIAYANLLRSNLSPCAMLDYFAVIPSERNGGYGSKFLTALKKYPLDGIILETEMPEKAVDEADRIKRERRIAFYERNGARRTNVTGTAFDVSYHILYLPIQKDYSDKKIKHELEHIYQLAVPEKMYKKHVHISLNK</sequence>
<dbReference type="Pfam" id="PF00583">
    <property type="entry name" value="Acetyltransf_1"/>
    <property type="match status" value="1"/>
</dbReference>
<keyword evidence="2" id="KW-0808">Transferase</keyword>
<gene>
    <name evidence="2" type="ORF">FYJ58_10825</name>
</gene>
<evidence type="ECO:0000313" key="3">
    <source>
        <dbReference type="Proteomes" id="UP000482209"/>
    </source>
</evidence>
<comment type="caution">
    <text evidence="2">The sequence shown here is derived from an EMBL/GenBank/DDBJ whole genome shotgun (WGS) entry which is preliminary data.</text>
</comment>
<name>A0A6L5Y056_9FIRM</name>
<protein>
    <submittedName>
        <fullName evidence="2">GNAT family N-acetyltransferase</fullName>
    </submittedName>
</protein>
<dbReference type="AlphaFoldDB" id="A0A6L5Y056"/>
<dbReference type="EMBL" id="VUMT01000017">
    <property type="protein sequence ID" value="MSS64362.1"/>
    <property type="molecule type" value="Genomic_DNA"/>
</dbReference>
<dbReference type="CDD" id="cd04301">
    <property type="entry name" value="NAT_SF"/>
    <property type="match status" value="1"/>
</dbReference>
<dbReference type="GO" id="GO:0016747">
    <property type="term" value="F:acyltransferase activity, transferring groups other than amino-acyl groups"/>
    <property type="evidence" value="ECO:0007669"/>
    <property type="project" value="InterPro"/>
</dbReference>
<dbReference type="PROSITE" id="PS51186">
    <property type="entry name" value="GNAT"/>
    <property type="match status" value="1"/>
</dbReference>
<accession>A0A6L5Y056</accession>
<evidence type="ECO:0000259" key="1">
    <source>
        <dbReference type="PROSITE" id="PS51186"/>
    </source>
</evidence>
<reference evidence="2 3" key="1">
    <citation type="submission" date="2019-08" db="EMBL/GenBank/DDBJ databases">
        <title>In-depth cultivation of the pig gut microbiome towards novel bacterial diversity and tailored functional studies.</title>
        <authorList>
            <person name="Wylensek D."/>
            <person name="Hitch T.C.A."/>
            <person name="Clavel T."/>
        </authorList>
    </citation>
    <scope>NUCLEOTIDE SEQUENCE [LARGE SCALE GENOMIC DNA]</scope>
    <source>
        <strain evidence="2 3">WCA-693-APC-MOT-I</strain>
    </source>
</reference>
<dbReference type="Gene3D" id="3.40.630.30">
    <property type="match status" value="1"/>
</dbReference>
<dbReference type="Proteomes" id="UP000482209">
    <property type="component" value="Unassembled WGS sequence"/>
</dbReference>
<proteinExistence type="predicted"/>
<keyword evidence="3" id="KW-1185">Reference proteome</keyword>
<organism evidence="2 3">
    <name type="scientific">Velocimicrobium porci</name>
    <dbReference type="NCBI Taxonomy" id="2606634"/>
    <lineage>
        <taxon>Bacteria</taxon>
        <taxon>Bacillati</taxon>
        <taxon>Bacillota</taxon>
        <taxon>Clostridia</taxon>
        <taxon>Lachnospirales</taxon>
        <taxon>Lachnospiraceae</taxon>
        <taxon>Velocimicrobium</taxon>
    </lineage>
</organism>